<evidence type="ECO:0000313" key="3">
    <source>
        <dbReference type="Proteomes" id="UP001321125"/>
    </source>
</evidence>
<sequence length="45" mass="4799">MAQPTFDMEAALQALREGKDGDFQPGRSGACRVGMGGEEVSRNID</sequence>
<keyword evidence="3" id="KW-1185">Reference proteome</keyword>
<reference evidence="2 3" key="1">
    <citation type="submission" date="2022-02" db="EMBL/GenBank/DDBJ databases">
        <title>Study of halophilic communities from a Mexican lake.</title>
        <authorList>
            <person name="Hernandez-Soto L.M."/>
            <person name="Martinez-Abarca F."/>
            <person name="Ramirez-Saad H.C."/>
            <person name="Aguirre-Garrido J.F."/>
        </authorList>
    </citation>
    <scope>NUCLEOTIDE SEQUENCE [LARGE SCALE GENOMIC DNA]</scope>
    <source>
        <strain evidence="2 3">Hjan13</strain>
    </source>
</reference>
<dbReference type="Proteomes" id="UP001321125">
    <property type="component" value="Unassembled WGS sequence"/>
</dbReference>
<dbReference type="RefSeq" id="WP_268901079.1">
    <property type="nucleotide sequence ID" value="NZ_JAKNQT010000004.1"/>
</dbReference>
<evidence type="ECO:0000256" key="1">
    <source>
        <dbReference type="SAM" id="MobiDB-lite"/>
    </source>
</evidence>
<feature type="region of interest" description="Disordered" evidence="1">
    <location>
        <begin position="16"/>
        <end position="45"/>
    </location>
</feature>
<comment type="caution">
    <text evidence="2">The sequence shown here is derived from an EMBL/GenBank/DDBJ whole genome shotgun (WGS) entry which is preliminary data.</text>
</comment>
<name>A0ABT4IQS4_9GAMM</name>
<organism evidence="2 3">
    <name type="scientific">Vreelandella janggokensis</name>
    <dbReference type="NCBI Taxonomy" id="370767"/>
    <lineage>
        <taxon>Bacteria</taxon>
        <taxon>Pseudomonadati</taxon>
        <taxon>Pseudomonadota</taxon>
        <taxon>Gammaproteobacteria</taxon>
        <taxon>Oceanospirillales</taxon>
        <taxon>Halomonadaceae</taxon>
        <taxon>Vreelandella</taxon>
    </lineage>
</organism>
<protein>
    <submittedName>
        <fullName evidence="2">Uncharacterized protein</fullName>
    </submittedName>
</protein>
<proteinExistence type="predicted"/>
<gene>
    <name evidence="2" type="ORF">L0635_02895</name>
</gene>
<evidence type="ECO:0000313" key="2">
    <source>
        <dbReference type="EMBL" id="MCZ0926027.1"/>
    </source>
</evidence>
<dbReference type="EMBL" id="JAKNQU010000001">
    <property type="protein sequence ID" value="MCZ0926027.1"/>
    <property type="molecule type" value="Genomic_DNA"/>
</dbReference>
<accession>A0ABT4IQS4</accession>